<dbReference type="OrthoDB" id="530384at2"/>
<feature type="signal peptide" evidence="1">
    <location>
        <begin position="1"/>
        <end position="36"/>
    </location>
</feature>
<reference evidence="2" key="1">
    <citation type="submission" date="2016-09" db="EMBL/GenBank/DDBJ databases">
        <title>Draft genome of thermotolerant cyanobacterium Desertifilum sp. strain IPPAS B-1220.</title>
        <authorList>
            <person name="Sinetova M.A."/>
            <person name="Bolakhan K."/>
            <person name="Zayadan B.K."/>
            <person name="Mironov K.S."/>
            <person name="Ustinova V."/>
            <person name="Kupriyanova E.V."/>
            <person name="Sidorov R.A."/>
            <person name="Skrypnik A.N."/>
            <person name="Gogoleva N.E."/>
            <person name="Gogolev Y.V."/>
            <person name="Los D.A."/>
        </authorList>
    </citation>
    <scope>NUCLEOTIDE SEQUENCE [LARGE SCALE GENOMIC DNA]</scope>
    <source>
        <strain evidence="2">IPPAS B-1220</strain>
    </source>
</reference>
<organism evidence="2">
    <name type="scientific">Desertifilum tharense IPPAS B-1220</name>
    <dbReference type="NCBI Taxonomy" id="1781255"/>
    <lineage>
        <taxon>Bacteria</taxon>
        <taxon>Bacillati</taxon>
        <taxon>Cyanobacteriota</taxon>
        <taxon>Cyanophyceae</taxon>
        <taxon>Desertifilales</taxon>
        <taxon>Desertifilaceae</taxon>
        <taxon>Desertifilum</taxon>
    </lineage>
</organism>
<accession>A0A1E5QGY7</accession>
<feature type="chain" id="PRO_5009184273" description="SH3b domain-containing protein" evidence="1">
    <location>
        <begin position="37"/>
        <end position="231"/>
    </location>
</feature>
<name>A0A1E5QGY7_9CYAN</name>
<evidence type="ECO:0008006" key="3">
    <source>
        <dbReference type="Google" id="ProtNLM"/>
    </source>
</evidence>
<comment type="caution">
    <text evidence="2">The sequence shown here is derived from an EMBL/GenBank/DDBJ whole genome shotgun (WGS) entry which is preliminary data.</text>
</comment>
<keyword evidence="1" id="KW-0732">Signal</keyword>
<gene>
    <name evidence="2" type="ORF">BH720_17640</name>
</gene>
<sequence length="231" mass="24251">MAQIHWQSTLGCTTLCFMLASAFSLPVASAFPIAQATPGAITEQVGFINTCRGSGSTGLTLYEDAALTRASGTIQPNTVVTLTGLVAPGIAQIKSPDVGWVRAATLSTNCGTETPVTDATLPPDIDTNPLYCRRLRDSTRDGQAFSALDRGLIAYNTPGSGMQTYLGSPDGPARAATVRLTRTPPETQTFEGNTWIRVKYTSVAGEARIGWVTNGPAGTNRNLANCLPGQN</sequence>
<protein>
    <recommendedName>
        <fullName evidence="3">SH3b domain-containing protein</fullName>
    </recommendedName>
</protein>
<dbReference type="AlphaFoldDB" id="A0A1E5QGY7"/>
<dbReference type="RefSeq" id="WP_069968529.1">
    <property type="nucleotide sequence ID" value="NZ_CM124774.1"/>
</dbReference>
<dbReference type="EMBL" id="MJGC01000077">
    <property type="protein sequence ID" value="OEJ73919.1"/>
    <property type="molecule type" value="Genomic_DNA"/>
</dbReference>
<evidence type="ECO:0000256" key="1">
    <source>
        <dbReference type="SAM" id="SignalP"/>
    </source>
</evidence>
<evidence type="ECO:0000313" key="2">
    <source>
        <dbReference type="EMBL" id="OEJ73919.1"/>
    </source>
</evidence>
<proteinExistence type="predicted"/>
<dbReference type="STRING" id="1781255.BH720_17640"/>